<keyword evidence="1" id="KW-0813">Transport</keyword>
<evidence type="ECO:0000256" key="5">
    <source>
        <dbReference type="ARBA" id="ARBA00022692"/>
    </source>
</evidence>
<feature type="transmembrane region" description="Helical" evidence="10">
    <location>
        <begin position="222"/>
        <end position="241"/>
    </location>
</feature>
<feature type="transmembrane region" description="Helical" evidence="10">
    <location>
        <begin position="279"/>
        <end position="297"/>
    </location>
</feature>
<evidence type="ECO:0000313" key="11">
    <source>
        <dbReference type="EMBL" id="MPL78380.1"/>
    </source>
</evidence>
<keyword evidence="3" id="KW-0285">Flavoprotein</keyword>
<feature type="transmembrane region" description="Helical" evidence="10">
    <location>
        <begin position="47"/>
        <end position="66"/>
    </location>
</feature>
<keyword evidence="2" id="KW-0597">Phosphoprotein</keyword>
<evidence type="ECO:0000256" key="1">
    <source>
        <dbReference type="ARBA" id="ARBA00022448"/>
    </source>
</evidence>
<dbReference type="EMBL" id="VSSQ01000115">
    <property type="protein sequence ID" value="MPL78380.1"/>
    <property type="molecule type" value="Genomic_DNA"/>
</dbReference>
<feature type="transmembrane region" description="Helical" evidence="10">
    <location>
        <begin position="21"/>
        <end position="41"/>
    </location>
</feature>
<dbReference type="InterPro" id="IPR011303">
    <property type="entry name" value="RnfD_bac"/>
</dbReference>
<feature type="transmembrane region" description="Helical" evidence="10">
    <location>
        <begin position="303"/>
        <end position="321"/>
    </location>
</feature>
<feature type="transmembrane region" description="Helical" evidence="10">
    <location>
        <begin position="95"/>
        <end position="113"/>
    </location>
</feature>
<keyword evidence="8 10" id="KW-1133">Transmembrane helix</keyword>
<evidence type="ECO:0000256" key="2">
    <source>
        <dbReference type="ARBA" id="ARBA00022553"/>
    </source>
</evidence>
<reference evidence="11" key="1">
    <citation type="submission" date="2019-08" db="EMBL/GenBank/DDBJ databases">
        <authorList>
            <person name="Kucharzyk K."/>
            <person name="Murdoch R.W."/>
            <person name="Higgins S."/>
            <person name="Loffler F."/>
        </authorList>
    </citation>
    <scope>NUCLEOTIDE SEQUENCE</scope>
</reference>
<keyword evidence="4" id="KW-0288">FMN</keyword>
<dbReference type="HAMAP" id="MF_00462">
    <property type="entry name" value="RsxD_RnfD"/>
    <property type="match status" value="1"/>
</dbReference>
<evidence type="ECO:0000256" key="7">
    <source>
        <dbReference type="ARBA" id="ARBA00022982"/>
    </source>
</evidence>
<dbReference type="GO" id="GO:0005886">
    <property type="term" value="C:plasma membrane"/>
    <property type="evidence" value="ECO:0007669"/>
    <property type="project" value="TreeGrafter"/>
</dbReference>
<evidence type="ECO:0000256" key="6">
    <source>
        <dbReference type="ARBA" id="ARBA00022967"/>
    </source>
</evidence>
<dbReference type="PANTHER" id="PTHR30578">
    <property type="entry name" value="ELECTRON TRANSPORT COMPLEX PROTEIN RNFD"/>
    <property type="match status" value="1"/>
</dbReference>
<dbReference type="GO" id="GO:0055085">
    <property type="term" value="P:transmembrane transport"/>
    <property type="evidence" value="ECO:0007669"/>
    <property type="project" value="InterPro"/>
</dbReference>
<feature type="transmembrane region" description="Helical" evidence="10">
    <location>
        <begin position="194"/>
        <end position="215"/>
    </location>
</feature>
<evidence type="ECO:0000256" key="4">
    <source>
        <dbReference type="ARBA" id="ARBA00022643"/>
    </source>
</evidence>
<evidence type="ECO:0000256" key="9">
    <source>
        <dbReference type="ARBA" id="ARBA00023136"/>
    </source>
</evidence>
<gene>
    <name evidence="11" type="primary">rsxD_4</name>
    <name evidence="11" type="ORF">SDC9_24244</name>
</gene>
<comment type="caution">
    <text evidence="11">The sequence shown here is derived from an EMBL/GenBank/DDBJ whole genome shotgun (WGS) entry which is preliminary data.</text>
</comment>
<evidence type="ECO:0000256" key="3">
    <source>
        <dbReference type="ARBA" id="ARBA00022630"/>
    </source>
</evidence>
<feature type="transmembrane region" description="Helical" evidence="10">
    <location>
        <begin position="125"/>
        <end position="144"/>
    </location>
</feature>
<evidence type="ECO:0000256" key="10">
    <source>
        <dbReference type="SAM" id="Phobius"/>
    </source>
</evidence>
<sequence>MKKLIVSPAPHLHGNESTKSLMRDVIIALAPSLLVSVYFFGFSAIKLALVGVATAVAVEFVIQKYIVKTKITVNDYSAALTGLLLSLNLPPNSPWWIMFIGSVVAIGIAKMTFGGVGQNLFNPALVGRVFLLVSFPVIMTDYSIPTSWFREGIDAGSGATALSIVKEGLAKGLTMDQIFSDNNFSYAQMLFSKIGGSVGEVSALALILGFVYLLIRRVIRPHIPVAIIGTVLLFSAIFWLINPQIYADPLFNVLTGGILIGSIFMATDYVTSPMSKKGMVLYGVGIGIITMLIRYWGAYPEGISFAILIMNATVPLINMYFKPAKFGKEVKNG</sequence>
<proteinExistence type="inferred from homology"/>
<dbReference type="GO" id="GO:0022900">
    <property type="term" value="P:electron transport chain"/>
    <property type="evidence" value="ECO:0007669"/>
    <property type="project" value="InterPro"/>
</dbReference>
<evidence type="ECO:0000256" key="8">
    <source>
        <dbReference type="ARBA" id="ARBA00022989"/>
    </source>
</evidence>
<protein>
    <submittedName>
        <fullName evidence="11">Electron transport complex subunit RsxD</fullName>
    </submittedName>
</protein>
<dbReference type="NCBIfam" id="TIGR01946">
    <property type="entry name" value="rnfD"/>
    <property type="match status" value="1"/>
</dbReference>
<dbReference type="AlphaFoldDB" id="A0A644UHM7"/>
<keyword evidence="9 10" id="KW-0472">Membrane</keyword>
<keyword evidence="6" id="KW-1278">Translocase</keyword>
<keyword evidence="7" id="KW-0249">Electron transport</keyword>
<dbReference type="PANTHER" id="PTHR30578:SF0">
    <property type="entry name" value="ION-TRANSLOCATING OXIDOREDUCTASE COMPLEX SUBUNIT D"/>
    <property type="match status" value="1"/>
</dbReference>
<dbReference type="Pfam" id="PF03116">
    <property type="entry name" value="NQR2_RnfD_RnfE"/>
    <property type="match status" value="1"/>
</dbReference>
<name>A0A644UHM7_9ZZZZ</name>
<organism evidence="11">
    <name type="scientific">bioreactor metagenome</name>
    <dbReference type="NCBI Taxonomy" id="1076179"/>
    <lineage>
        <taxon>unclassified sequences</taxon>
        <taxon>metagenomes</taxon>
        <taxon>ecological metagenomes</taxon>
    </lineage>
</organism>
<keyword evidence="5 10" id="KW-0812">Transmembrane</keyword>
<accession>A0A644UHM7</accession>
<feature type="transmembrane region" description="Helical" evidence="10">
    <location>
        <begin position="247"/>
        <end position="267"/>
    </location>
</feature>
<dbReference type="InterPro" id="IPR004338">
    <property type="entry name" value="NqrB/RnfD"/>
</dbReference>